<gene>
    <name evidence="7" type="ORF">FRZ61_04010</name>
</gene>
<name>A0A5J6MT45_9PROT</name>
<keyword evidence="2" id="KW-1003">Cell membrane</keyword>
<keyword evidence="8" id="KW-1185">Reference proteome</keyword>
<keyword evidence="4 6" id="KW-1133">Transmembrane helix</keyword>
<evidence type="ECO:0000256" key="2">
    <source>
        <dbReference type="ARBA" id="ARBA00022475"/>
    </source>
</evidence>
<dbReference type="KEGG" id="hadh:FRZ61_04010"/>
<dbReference type="InterPro" id="IPR001851">
    <property type="entry name" value="ABC_transp_permease"/>
</dbReference>
<dbReference type="PANTHER" id="PTHR30482">
    <property type="entry name" value="HIGH-AFFINITY BRANCHED-CHAIN AMINO ACID TRANSPORT SYSTEM PERMEASE"/>
    <property type="match status" value="1"/>
</dbReference>
<dbReference type="PANTHER" id="PTHR30482:SF20">
    <property type="entry name" value="HIGH-AFFINITY BRANCHED-CHAIN AMINO ACID TRANSPORT SYSTEM PERMEASE PROTEIN LIVM"/>
    <property type="match status" value="1"/>
</dbReference>
<dbReference type="GO" id="GO:0005886">
    <property type="term" value="C:plasma membrane"/>
    <property type="evidence" value="ECO:0007669"/>
    <property type="project" value="UniProtKB-SubCell"/>
</dbReference>
<feature type="transmembrane region" description="Helical" evidence="6">
    <location>
        <begin position="257"/>
        <end position="285"/>
    </location>
</feature>
<evidence type="ECO:0000256" key="1">
    <source>
        <dbReference type="ARBA" id="ARBA00004651"/>
    </source>
</evidence>
<feature type="transmembrane region" description="Helical" evidence="6">
    <location>
        <begin position="87"/>
        <end position="107"/>
    </location>
</feature>
<feature type="transmembrane region" description="Helical" evidence="6">
    <location>
        <begin position="39"/>
        <end position="59"/>
    </location>
</feature>
<dbReference type="EMBL" id="CP042582">
    <property type="protein sequence ID" value="QEX20484.1"/>
    <property type="molecule type" value="Genomic_DNA"/>
</dbReference>
<evidence type="ECO:0000256" key="5">
    <source>
        <dbReference type="ARBA" id="ARBA00023136"/>
    </source>
</evidence>
<organism evidence="7 8">
    <name type="scientific">Hypericibacter adhaerens</name>
    <dbReference type="NCBI Taxonomy" id="2602016"/>
    <lineage>
        <taxon>Bacteria</taxon>
        <taxon>Pseudomonadati</taxon>
        <taxon>Pseudomonadota</taxon>
        <taxon>Alphaproteobacteria</taxon>
        <taxon>Rhodospirillales</taxon>
        <taxon>Dongiaceae</taxon>
        <taxon>Hypericibacter</taxon>
    </lineage>
</organism>
<feature type="transmembrane region" description="Helical" evidence="6">
    <location>
        <begin position="221"/>
        <end position="245"/>
    </location>
</feature>
<dbReference type="Pfam" id="PF02653">
    <property type="entry name" value="BPD_transp_2"/>
    <property type="match status" value="1"/>
</dbReference>
<evidence type="ECO:0000256" key="4">
    <source>
        <dbReference type="ARBA" id="ARBA00022989"/>
    </source>
</evidence>
<keyword evidence="5 6" id="KW-0472">Membrane</keyword>
<evidence type="ECO:0000313" key="8">
    <source>
        <dbReference type="Proteomes" id="UP000325797"/>
    </source>
</evidence>
<accession>A0A5J6MT45</accession>
<feature type="transmembrane region" description="Helical" evidence="6">
    <location>
        <begin position="297"/>
        <end position="315"/>
    </location>
</feature>
<feature type="transmembrane region" description="Helical" evidence="6">
    <location>
        <begin position="175"/>
        <end position="201"/>
    </location>
</feature>
<dbReference type="Proteomes" id="UP000325797">
    <property type="component" value="Chromosome"/>
</dbReference>
<comment type="subcellular location">
    <subcellularLocation>
        <location evidence="1">Cell membrane</location>
        <topology evidence="1">Multi-pass membrane protein</topology>
    </subcellularLocation>
</comment>
<dbReference type="AlphaFoldDB" id="A0A5J6MT45"/>
<keyword evidence="3 6" id="KW-0812">Transmembrane</keyword>
<dbReference type="InterPro" id="IPR043428">
    <property type="entry name" value="LivM-like"/>
</dbReference>
<evidence type="ECO:0000313" key="7">
    <source>
        <dbReference type="EMBL" id="QEX20484.1"/>
    </source>
</evidence>
<evidence type="ECO:0000256" key="6">
    <source>
        <dbReference type="SAM" id="Phobius"/>
    </source>
</evidence>
<feature type="transmembrane region" description="Helical" evidence="6">
    <location>
        <begin position="114"/>
        <end position="131"/>
    </location>
</feature>
<protein>
    <submittedName>
        <fullName evidence="7">Branched-chain amino acid ABC transporter permease</fullName>
    </submittedName>
</protein>
<dbReference type="CDD" id="cd06581">
    <property type="entry name" value="TM_PBP1_LivM_like"/>
    <property type="match status" value="1"/>
</dbReference>
<sequence>MTMTPLRRDILVTVLLVAFAATVPYLTSTRYIVTQTTLFFIWAIVVTQWNLVLGVAGIFSLAQMALFAVGAYTTAMLGYYFGVPVALAMILAAIVVVIVSVIIGLACLRLRGPYVALLTLAIAQMLYLLIVNDTDCFTNPPSGCMPLFGGVRGINRFGDLGFRALFGSKWYIAHYYLGLVLLALAILVSILIIRGPLGLAFQALRDNPGYAMSRGISRFKYQLWVFAVSAFFTGLAGGFYAAQFAVVGPTVFSISQLLLLLSMMVVGGLGRIWGPVLGALLLMLADEGMRELGDWRDIGLGIILILFVVLLRQGLVGAAEGLWRRLRPAKAPAVASR</sequence>
<evidence type="ECO:0000256" key="3">
    <source>
        <dbReference type="ARBA" id="ARBA00022692"/>
    </source>
</evidence>
<reference evidence="7 8" key="1">
    <citation type="submission" date="2019-08" db="EMBL/GenBank/DDBJ databases">
        <title>Hyperibacter terrae gen. nov., sp. nov. and Hyperibacter viscosus sp. nov., two new members in the family Rhodospirillaceae isolated from the rhizosphere of Hypericum perforatum.</title>
        <authorList>
            <person name="Noviana Z."/>
        </authorList>
    </citation>
    <scope>NUCLEOTIDE SEQUENCE [LARGE SCALE GENOMIC DNA]</scope>
    <source>
        <strain evidence="7 8">R5959</strain>
    </source>
</reference>
<proteinExistence type="predicted"/>
<dbReference type="GO" id="GO:0015658">
    <property type="term" value="F:branched-chain amino acid transmembrane transporter activity"/>
    <property type="evidence" value="ECO:0007669"/>
    <property type="project" value="InterPro"/>
</dbReference>